<evidence type="ECO:0000313" key="6">
    <source>
        <dbReference type="Proteomes" id="UP000807342"/>
    </source>
</evidence>
<feature type="compositionally biased region" description="Low complexity" evidence="3">
    <location>
        <begin position="1"/>
        <end position="14"/>
    </location>
</feature>
<dbReference type="SUPFAM" id="SSF50729">
    <property type="entry name" value="PH domain-like"/>
    <property type="match status" value="1"/>
</dbReference>
<feature type="region of interest" description="Disordered" evidence="3">
    <location>
        <begin position="319"/>
        <end position="506"/>
    </location>
</feature>
<evidence type="ECO:0000313" key="5">
    <source>
        <dbReference type="EMBL" id="KAF9454381.1"/>
    </source>
</evidence>
<dbReference type="AlphaFoldDB" id="A0A9P5XS48"/>
<keyword evidence="2" id="KW-0539">Nucleus</keyword>
<dbReference type="EMBL" id="MU151054">
    <property type="protein sequence ID" value="KAF9454381.1"/>
    <property type="molecule type" value="Genomic_DNA"/>
</dbReference>
<dbReference type="PANTHER" id="PTHR23138:SF142">
    <property type="entry name" value="RAN-BINDING PROTEIN 3B-RELATED"/>
    <property type="match status" value="1"/>
</dbReference>
<dbReference type="Pfam" id="PF00638">
    <property type="entry name" value="Ran_BP1"/>
    <property type="match status" value="1"/>
</dbReference>
<dbReference type="OrthoDB" id="185618at2759"/>
<feature type="compositionally biased region" description="Polar residues" evidence="3">
    <location>
        <begin position="403"/>
        <end position="422"/>
    </location>
</feature>
<dbReference type="Gene3D" id="2.30.29.30">
    <property type="entry name" value="Pleckstrin-homology domain (PH domain)/Phosphotyrosine-binding domain (PTB)"/>
    <property type="match status" value="1"/>
</dbReference>
<gene>
    <name evidence="5" type="ORF">P691DRAFT_656277</name>
</gene>
<dbReference type="InterPro" id="IPR011993">
    <property type="entry name" value="PH-like_dom_sf"/>
</dbReference>
<dbReference type="Proteomes" id="UP000807342">
    <property type="component" value="Unassembled WGS sequence"/>
</dbReference>
<feature type="domain" description="RanBD1" evidence="4">
    <location>
        <begin position="491"/>
        <end position="570"/>
    </location>
</feature>
<feature type="region of interest" description="Disordered" evidence="3">
    <location>
        <begin position="1"/>
        <end position="116"/>
    </location>
</feature>
<dbReference type="PROSITE" id="PS50196">
    <property type="entry name" value="RANBD1"/>
    <property type="match status" value="1"/>
</dbReference>
<dbReference type="GO" id="GO:0005634">
    <property type="term" value="C:nucleus"/>
    <property type="evidence" value="ECO:0007669"/>
    <property type="project" value="UniProtKB-SubCell"/>
</dbReference>
<evidence type="ECO:0000256" key="2">
    <source>
        <dbReference type="ARBA" id="ARBA00023242"/>
    </source>
</evidence>
<sequence length="619" mass="66702">MLDPQDPQLQPAPAEAHNKNSPPLTPPDSDPNSDQKQSRKREREVSLEPANNPKASDADGTAGTEHRDTRTPAKRNRRALETTREESEEGTGKGNSQSRSRSHSVSPPIGVGVSPRQEIRIKVRQISQGVEDLTWKTTLKVSDKNEQVAEIIAPSTLAPSAEVDERSSAVEDAVITDAKDEDSQESAQGGLTGQTVDVDVHGDVNTAAFSGPEVPSGQTHARSYLESGEKGLKRRFGERGTSQGPNDESGAPMDTLEPLKRPRDDKDEDPNPRETKRPSPPPETSKPKSSPKPAPPSPKPAPKLTGFMAYASASPFAAVKGPSLFSSGKTTPASLFASPGPSTPLSNLGSTPGEPSSPPQKNLKRSGFEAFASPASPFTSVARSKSPVLGQTSKLGRAKSPPGRSNSVNSNPFASYIGSTQGFAIPAQKRARADSPSESTGSSLERHSTLNVLEPNRSLSPEDEEEDDRQRSFGEKLRETRDDDDDSNKSEDDPKLTLTEQEVITGEEGERTIHQVRGKLFSLDNGQWRERGTGLMKLNIRRLDGTGARLVMRKEAVYALLLNVTLFPGMLCTLAPQDPRYLRFSAIENGSTTHYNLRLGSAKAAQDLLTRIISNIPPA</sequence>
<dbReference type="PANTHER" id="PTHR23138">
    <property type="entry name" value="RAN BINDING PROTEIN"/>
    <property type="match status" value="1"/>
</dbReference>
<feature type="compositionally biased region" description="Basic and acidic residues" evidence="3">
    <location>
        <begin position="227"/>
        <end position="238"/>
    </location>
</feature>
<reference evidence="5" key="1">
    <citation type="submission" date="2020-11" db="EMBL/GenBank/DDBJ databases">
        <authorList>
            <consortium name="DOE Joint Genome Institute"/>
            <person name="Ahrendt S."/>
            <person name="Riley R."/>
            <person name="Andreopoulos W."/>
            <person name="Labutti K."/>
            <person name="Pangilinan J."/>
            <person name="Ruiz-Duenas F.J."/>
            <person name="Barrasa J.M."/>
            <person name="Sanchez-Garcia M."/>
            <person name="Camarero S."/>
            <person name="Miyauchi S."/>
            <person name="Serrano A."/>
            <person name="Linde D."/>
            <person name="Babiker R."/>
            <person name="Drula E."/>
            <person name="Ayuso-Fernandez I."/>
            <person name="Pacheco R."/>
            <person name="Padilla G."/>
            <person name="Ferreira P."/>
            <person name="Barriuso J."/>
            <person name="Kellner H."/>
            <person name="Castanera R."/>
            <person name="Alfaro M."/>
            <person name="Ramirez L."/>
            <person name="Pisabarro A.G."/>
            <person name="Kuo A."/>
            <person name="Tritt A."/>
            <person name="Lipzen A."/>
            <person name="He G."/>
            <person name="Yan M."/>
            <person name="Ng V."/>
            <person name="Cullen D."/>
            <person name="Martin F."/>
            <person name="Rosso M.-N."/>
            <person name="Henrissat B."/>
            <person name="Hibbett D."/>
            <person name="Martinez A.T."/>
            <person name="Grigoriev I.V."/>
        </authorList>
    </citation>
    <scope>NUCLEOTIDE SEQUENCE</scope>
    <source>
        <strain evidence="5">MF-IS2</strain>
    </source>
</reference>
<protein>
    <recommendedName>
        <fullName evidence="4">RanBD1 domain-containing protein</fullName>
    </recommendedName>
</protein>
<name>A0A9P5XS48_9AGAR</name>
<feature type="compositionally biased region" description="Polar residues" evidence="3">
    <location>
        <begin position="324"/>
        <end position="333"/>
    </location>
</feature>
<comment type="subcellular location">
    <subcellularLocation>
        <location evidence="1">Nucleus</location>
    </subcellularLocation>
</comment>
<feature type="compositionally biased region" description="Basic and acidic residues" evidence="3">
    <location>
        <begin position="468"/>
        <end position="495"/>
    </location>
</feature>
<feature type="compositionally biased region" description="Low complexity" evidence="3">
    <location>
        <begin position="94"/>
        <end position="106"/>
    </location>
</feature>
<evidence type="ECO:0000256" key="3">
    <source>
        <dbReference type="SAM" id="MobiDB-lite"/>
    </source>
</evidence>
<feature type="compositionally biased region" description="Polar residues" evidence="3">
    <location>
        <begin position="343"/>
        <end position="354"/>
    </location>
</feature>
<proteinExistence type="predicted"/>
<feature type="compositionally biased region" description="Polar residues" evidence="3">
    <location>
        <begin position="376"/>
        <end position="394"/>
    </location>
</feature>
<evidence type="ECO:0000256" key="1">
    <source>
        <dbReference type="ARBA" id="ARBA00004123"/>
    </source>
</evidence>
<feature type="compositionally biased region" description="Pro residues" evidence="3">
    <location>
        <begin position="278"/>
        <end position="301"/>
    </location>
</feature>
<organism evidence="5 6">
    <name type="scientific">Macrolepiota fuliginosa MF-IS2</name>
    <dbReference type="NCBI Taxonomy" id="1400762"/>
    <lineage>
        <taxon>Eukaryota</taxon>
        <taxon>Fungi</taxon>
        <taxon>Dikarya</taxon>
        <taxon>Basidiomycota</taxon>
        <taxon>Agaricomycotina</taxon>
        <taxon>Agaricomycetes</taxon>
        <taxon>Agaricomycetidae</taxon>
        <taxon>Agaricales</taxon>
        <taxon>Agaricineae</taxon>
        <taxon>Agaricaceae</taxon>
        <taxon>Macrolepiota</taxon>
    </lineage>
</organism>
<accession>A0A9P5XS48</accession>
<feature type="region of interest" description="Disordered" evidence="3">
    <location>
        <begin position="176"/>
        <end position="305"/>
    </location>
</feature>
<feature type="compositionally biased region" description="Polar residues" evidence="3">
    <location>
        <begin position="185"/>
        <end position="195"/>
    </location>
</feature>
<dbReference type="InterPro" id="IPR045255">
    <property type="entry name" value="RanBP1-like"/>
</dbReference>
<feature type="compositionally biased region" description="Basic and acidic residues" evidence="3">
    <location>
        <begin position="257"/>
        <end position="277"/>
    </location>
</feature>
<dbReference type="InterPro" id="IPR000156">
    <property type="entry name" value="Ran_bind_dom"/>
</dbReference>
<keyword evidence="6" id="KW-1185">Reference proteome</keyword>
<dbReference type="SMART" id="SM00160">
    <property type="entry name" value="RanBD"/>
    <property type="match status" value="1"/>
</dbReference>
<comment type="caution">
    <text evidence="5">The sequence shown here is derived from an EMBL/GenBank/DDBJ whole genome shotgun (WGS) entry which is preliminary data.</text>
</comment>
<evidence type="ECO:0000259" key="4">
    <source>
        <dbReference type="PROSITE" id="PS50196"/>
    </source>
</evidence>